<dbReference type="InterPro" id="IPR006527">
    <property type="entry name" value="F-box-assoc_dom_typ1"/>
</dbReference>
<organism evidence="2 3">
    <name type="scientific">Saponaria officinalis</name>
    <name type="common">Common soapwort</name>
    <name type="synonym">Lychnis saponaria</name>
    <dbReference type="NCBI Taxonomy" id="3572"/>
    <lineage>
        <taxon>Eukaryota</taxon>
        <taxon>Viridiplantae</taxon>
        <taxon>Streptophyta</taxon>
        <taxon>Embryophyta</taxon>
        <taxon>Tracheophyta</taxon>
        <taxon>Spermatophyta</taxon>
        <taxon>Magnoliopsida</taxon>
        <taxon>eudicotyledons</taxon>
        <taxon>Gunneridae</taxon>
        <taxon>Pentapetalae</taxon>
        <taxon>Caryophyllales</taxon>
        <taxon>Caryophyllaceae</taxon>
        <taxon>Caryophylleae</taxon>
        <taxon>Saponaria</taxon>
    </lineage>
</organism>
<reference evidence="2" key="1">
    <citation type="submission" date="2024-03" db="EMBL/GenBank/DDBJ databases">
        <title>WGS assembly of Saponaria officinalis var. Norfolk2.</title>
        <authorList>
            <person name="Jenkins J."/>
            <person name="Shu S."/>
            <person name="Grimwood J."/>
            <person name="Barry K."/>
            <person name="Goodstein D."/>
            <person name="Schmutz J."/>
            <person name="Leebens-Mack J."/>
            <person name="Osbourn A."/>
        </authorList>
    </citation>
    <scope>NUCLEOTIDE SEQUENCE [LARGE SCALE GENOMIC DNA]</scope>
    <source>
        <strain evidence="2">JIC</strain>
    </source>
</reference>
<keyword evidence="3" id="KW-1185">Reference proteome</keyword>
<name>A0AAW1KXF3_SAPOF</name>
<dbReference type="AlphaFoldDB" id="A0AAW1KXF3"/>
<dbReference type="EMBL" id="JBDFQZ010000005">
    <property type="protein sequence ID" value="KAK9724794.1"/>
    <property type="molecule type" value="Genomic_DNA"/>
</dbReference>
<evidence type="ECO:0000259" key="1">
    <source>
        <dbReference type="Pfam" id="PF07734"/>
    </source>
</evidence>
<gene>
    <name evidence="2" type="ORF">RND81_05G099000</name>
</gene>
<evidence type="ECO:0000313" key="2">
    <source>
        <dbReference type="EMBL" id="KAK9724794.1"/>
    </source>
</evidence>
<proteinExistence type="predicted"/>
<dbReference type="Proteomes" id="UP001443914">
    <property type="component" value="Unassembled WGS sequence"/>
</dbReference>
<sequence>MLVGLGMWSITDYKYVRILIIEDKEDRAIVHVFSVRENRWRLIDASLDLWLIHGQAVLLDEKLYWEAYSTKAGQVIASFDLPLETFDIFSCRKSETLHLLGVTGYCLFRGISDDRLVDMLKPPTVVKSVSLPKGVRIDFSSEMIGFTSTGKFFVTSPSFVSIRDCRSRVLWLVDPSTESMQYSMLLRFEGSINIAKYVPSLVSPFSNCYATRGLETV</sequence>
<comment type="caution">
    <text evidence="2">The sequence shown here is derived from an EMBL/GenBank/DDBJ whole genome shotgun (WGS) entry which is preliminary data.</text>
</comment>
<feature type="domain" description="F-box associated beta-propeller type 1" evidence="1">
    <location>
        <begin position="11"/>
        <end position="91"/>
    </location>
</feature>
<dbReference type="Pfam" id="PF07734">
    <property type="entry name" value="FBA_1"/>
    <property type="match status" value="1"/>
</dbReference>
<protein>
    <recommendedName>
        <fullName evidence="1">F-box associated beta-propeller type 1 domain-containing protein</fullName>
    </recommendedName>
</protein>
<evidence type="ECO:0000313" key="3">
    <source>
        <dbReference type="Proteomes" id="UP001443914"/>
    </source>
</evidence>
<accession>A0AAW1KXF3</accession>